<gene>
    <name evidence="9" type="ORF">HZA61_14490</name>
</gene>
<evidence type="ECO:0000259" key="8">
    <source>
        <dbReference type="PROSITE" id="PS50110"/>
    </source>
</evidence>
<comment type="caution">
    <text evidence="9">The sequence shown here is derived from an EMBL/GenBank/DDBJ whole genome shotgun (WGS) entry which is preliminary data.</text>
</comment>
<dbReference type="InterPro" id="IPR003594">
    <property type="entry name" value="HATPase_dom"/>
</dbReference>
<evidence type="ECO:0000256" key="5">
    <source>
        <dbReference type="ARBA" id="ARBA00022777"/>
    </source>
</evidence>
<evidence type="ECO:0000256" key="1">
    <source>
        <dbReference type="ARBA" id="ARBA00000085"/>
    </source>
</evidence>
<dbReference type="PROSITE" id="PS50110">
    <property type="entry name" value="RESPONSE_REGULATORY"/>
    <property type="match status" value="1"/>
</dbReference>
<dbReference type="Proteomes" id="UP000696931">
    <property type="component" value="Unassembled WGS sequence"/>
</dbReference>
<dbReference type="CDD" id="cd00082">
    <property type="entry name" value="HisKA"/>
    <property type="match status" value="1"/>
</dbReference>
<reference evidence="9" key="1">
    <citation type="submission" date="2020-07" db="EMBL/GenBank/DDBJ databases">
        <title>Huge and variable diversity of episymbiotic CPR bacteria and DPANN archaea in groundwater ecosystems.</title>
        <authorList>
            <person name="He C.Y."/>
            <person name="Keren R."/>
            <person name="Whittaker M."/>
            <person name="Farag I.F."/>
            <person name="Doudna J."/>
            <person name="Cate J.H.D."/>
            <person name="Banfield J.F."/>
        </authorList>
    </citation>
    <scope>NUCLEOTIDE SEQUENCE</scope>
    <source>
        <strain evidence="9">NC_groundwater_1813_Pr3_B-0.1um_71_17</strain>
    </source>
</reference>
<dbReference type="Pfam" id="PF00512">
    <property type="entry name" value="HisKA"/>
    <property type="match status" value="1"/>
</dbReference>
<dbReference type="SMART" id="SM00388">
    <property type="entry name" value="HisKA"/>
    <property type="match status" value="1"/>
</dbReference>
<dbReference type="Gene3D" id="3.30.565.10">
    <property type="entry name" value="Histidine kinase-like ATPase, C-terminal domain"/>
    <property type="match status" value="1"/>
</dbReference>
<dbReference type="InterPro" id="IPR005467">
    <property type="entry name" value="His_kinase_dom"/>
</dbReference>
<evidence type="ECO:0000256" key="2">
    <source>
        <dbReference type="ARBA" id="ARBA00012438"/>
    </source>
</evidence>
<keyword evidence="4" id="KW-0808">Transferase</keyword>
<dbReference type="EC" id="2.7.13.3" evidence="2"/>
<dbReference type="SUPFAM" id="SSF47384">
    <property type="entry name" value="Homodimeric domain of signal transducing histidine kinase"/>
    <property type="match status" value="1"/>
</dbReference>
<dbReference type="FunFam" id="3.30.565.10:FF:000006">
    <property type="entry name" value="Sensor histidine kinase WalK"/>
    <property type="match status" value="1"/>
</dbReference>
<dbReference type="Gene3D" id="1.10.287.130">
    <property type="match status" value="1"/>
</dbReference>
<dbReference type="SUPFAM" id="SSF52172">
    <property type="entry name" value="CheY-like"/>
    <property type="match status" value="1"/>
</dbReference>
<evidence type="ECO:0000313" key="10">
    <source>
        <dbReference type="Proteomes" id="UP000696931"/>
    </source>
</evidence>
<evidence type="ECO:0000313" key="9">
    <source>
        <dbReference type="EMBL" id="MBI5170694.1"/>
    </source>
</evidence>
<sequence length="388" mass="41638">METLRILVVDDEAGMRLAVTRALREARVTLPELDMEVAFAVDAAESGEEALERVAHAPPDLLLLDHKMPGLSGLEVLDELAKRHLDLLVIMITAYATIETAVTATQRGAFDFLAKPFTPEELRGVLAKAASRLLLARQARRLAHEKRQVRFEFVRVLGHELQAPLAAVESSLDVLRTRALGSELSAYDGVLGRCTARLGGMQRMIRDLLDLTRIESGRLERRLADVDLAEAALAALDTVAAAAAARGITLELHAGTPVVLAADRGEIDMILHNLLSNAVKYNRDGGRVDVTIAHAGNRAAIEVADTGAGLTREQSARLFQEFVRIRTPENAHVDGSGLGLSIVRRLAALYGGTVRVNSEPGCGATFTVELECGLPAATAFTAVAEGAR</sequence>
<dbReference type="Gene3D" id="3.40.50.2300">
    <property type="match status" value="1"/>
</dbReference>
<comment type="catalytic activity">
    <reaction evidence="1">
        <text>ATP + protein L-histidine = ADP + protein N-phospho-L-histidine.</text>
        <dbReference type="EC" id="2.7.13.3"/>
    </reaction>
</comment>
<name>A0A933SIU6_UNCEI</name>
<dbReference type="PROSITE" id="PS50109">
    <property type="entry name" value="HIS_KIN"/>
    <property type="match status" value="1"/>
</dbReference>
<feature type="modified residue" description="4-aspartylphosphate" evidence="6">
    <location>
        <position position="65"/>
    </location>
</feature>
<dbReference type="InterPro" id="IPR003661">
    <property type="entry name" value="HisK_dim/P_dom"/>
</dbReference>
<accession>A0A933SIU6</accession>
<dbReference type="GO" id="GO:0009927">
    <property type="term" value="F:histidine phosphotransfer kinase activity"/>
    <property type="evidence" value="ECO:0007669"/>
    <property type="project" value="TreeGrafter"/>
</dbReference>
<organism evidence="9 10">
    <name type="scientific">Eiseniibacteriota bacterium</name>
    <dbReference type="NCBI Taxonomy" id="2212470"/>
    <lineage>
        <taxon>Bacteria</taxon>
        <taxon>Candidatus Eiseniibacteriota</taxon>
    </lineage>
</organism>
<feature type="domain" description="Response regulatory" evidence="8">
    <location>
        <begin position="5"/>
        <end position="130"/>
    </location>
</feature>
<evidence type="ECO:0000256" key="4">
    <source>
        <dbReference type="ARBA" id="ARBA00022679"/>
    </source>
</evidence>
<protein>
    <recommendedName>
        <fullName evidence="2">histidine kinase</fullName>
        <ecNumber evidence="2">2.7.13.3</ecNumber>
    </recommendedName>
</protein>
<proteinExistence type="predicted"/>
<feature type="domain" description="Histidine kinase" evidence="7">
    <location>
        <begin position="156"/>
        <end position="374"/>
    </location>
</feature>
<dbReference type="PANTHER" id="PTHR43047">
    <property type="entry name" value="TWO-COMPONENT HISTIDINE PROTEIN KINASE"/>
    <property type="match status" value="1"/>
</dbReference>
<dbReference type="PANTHER" id="PTHR43047:SF72">
    <property type="entry name" value="OSMOSENSING HISTIDINE PROTEIN KINASE SLN1"/>
    <property type="match status" value="1"/>
</dbReference>
<evidence type="ECO:0000256" key="3">
    <source>
        <dbReference type="ARBA" id="ARBA00022553"/>
    </source>
</evidence>
<dbReference type="InterPro" id="IPR011006">
    <property type="entry name" value="CheY-like_superfamily"/>
</dbReference>
<dbReference type="Pfam" id="PF00072">
    <property type="entry name" value="Response_reg"/>
    <property type="match status" value="1"/>
</dbReference>
<dbReference type="Pfam" id="PF02518">
    <property type="entry name" value="HATPase_c"/>
    <property type="match status" value="1"/>
</dbReference>
<dbReference type="SUPFAM" id="SSF55874">
    <property type="entry name" value="ATPase domain of HSP90 chaperone/DNA topoisomerase II/histidine kinase"/>
    <property type="match status" value="1"/>
</dbReference>
<keyword evidence="5" id="KW-0418">Kinase</keyword>
<dbReference type="InterPro" id="IPR004358">
    <property type="entry name" value="Sig_transdc_His_kin-like_C"/>
</dbReference>
<evidence type="ECO:0000256" key="6">
    <source>
        <dbReference type="PROSITE-ProRule" id="PRU00169"/>
    </source>
</evidence>
<dbReference type="EMBL" id="JACRIW010000103">
    <property type="protein sequence ID" value="MBI5170694.1"/>
    <property type="molecule type" value="Genomic_DNA"/>
</dbReference>
<keyword evidence="3 6" id="KW-0597">Phosphoprotein</keyword>
<dbReference type="PRINTS" id="PR00344">
    <property type="entry name" value="BCTRLSENSOR"/>
</dbReference>
<dbReference type="GO" id="GO:0000155">
    <property type="term" value="F:phosphorelay sensor kinase activity"/>
    <property type="evidence" value="ECO:0007669"/>
    <property type="project" value="InterPro"/>
</dbReference>
<dbReference type="SMART" id="SM00387">
    <property type="entry name" value="HATPase_c"/>
    <property type="match status" value="1"/>
</dbReference>
<dbReference type="InterPro" id="IPR036097">
    <property type="entry name" value="HisK_dim/P_sf"/>
</dbReference>
<evidence type="ECO:0000259" key="7">
    <source>
        <dbReference type="PROSITE" id="PS50109"/>
    </source>
</evidence>
<dbReference type="AlphaFoldDB" id="A0A933SIU6"/>
<dbReference type="InterPro" id="IPR036890">
    <property type="entry name" value="HATPase_C_sf"/>
</dbReference>
<dbReference type="SMART" id="SM00448">
    <property type="entry name" value="REC"/>
    <property type="match status" value="1"/>
</dbReference>
<dbReference type="InterPro" id="IPR001789">
    <property type="entry name" value="Sig_transdc_resp-reg_receiver"/>
</dbReference>
<dbReference type="GO" id="GO:0005886">
    <property type="term" value="C:plasma membrane"/>
    <property type="evidence" value="ECO:0007669"/>
    <property type="project" value="TreeGrafter"/>
</dbReference>